<dbReference type="InterPro" id="IPR053161">
    <property type="entry name" value="Ulvan_degrading_GH"/>
</dbReference>
<dbReference type="EMBL" id="CP002467">
    <property type="protein sequence ID" value="ADV83033.1"/>
    <property type="molecule type" value="Genomic_DNA"/>
</dbReference>
<gene>
    <name evidence="1" type="ordered locus">AciPR4_2231</name>
</gene>
<dbReference type="InterPro" id="IPR008979">
    <property type="entry name" value="Galactose-bd-like_sf"/>
</dbReference>
<dbReference type="Gene3D" id="2.60.120.260">
    <property type="entry name" value="Galactose-binding domain-like"/>
    <property type="match status" value="1"/>
</dbReference>
<evidence type="ECO:0000313" key="2">
    <source>
        <dbReference type="Proteomes" id="UP000006844"/>
    </source>
</evidence>
<dbReference type="Proteomes" id="UP000006844">
    <property type="component" value="Chromosome"/>
</dbReference>
<accession>E8UX70</accession>
<dbReference type="GO" id="GO:0016787">
    <property type="term" value="F:hydrolase activity"/>
    <property type="evidence" value="ECO:0007669"/>
    <property type="project" value="UniProtKB-KW"/>
</dbReference>
<dbReference type="OrthoDB" id="9761519at2"/>
<proteinExistence type="predicted"/>
<dbReference type="STRING" id="401053.AciPR4_2231"/>
<reference evidence="1 2" key="1">
    <citation type="journal article" date="2012" name="Stand. Genomic Sci.">
        <title>Complete genome sequence of Terriglobus saanensis type strain SP1PR4(T), an Acidobacteria from tundra soil.</title>
        <authorList>
            <person name="Rawat S.R."/>
            <person name="Mannisto M.K."/>
            <person name="Starovoytov V."/>
            <person name="Goodwin L."/>
            <person name="Nolan M."/>
            <person name="Hauser L."/>
            <person name="Land M."/>
            <person name="Davenport K.W."/>
            <person name="Woyke T."/>
            <person name="Haggblom M.M."/>
        </authorList>
    </citation>
    <scope>NUCLEOTIDE SEQUENCE</scope>
    <source>
        <strain evidence="2">ATCC BAA-1853 / DSM 23119 / SP1PR4</strain>
    </source>
</reference>
<evidence type="ECO:0000313" key="1">
    <source>
        <dbReference type="EMBL" id="ADV83033.1"/>
    </source>
</evidence>
<dbReference type="PANTHER" id="PTHR36848:SF2">
    <property type="entry name" value="SECRETED PROTEIN"/>
    <property type="match status" value="1"/>
</dbReference>
<dbReference type="Pfam" id="PF17132">
    <property type="entry name" value="Glyco_hydro_106"/>
    <property type="match status" value="1"/>
</dbReference>
<dbReference type="HOGENOM" id="CLU_260005_0_0_0"/>
<organism evidence="1 2">
    <name type="scientific">Terriglobus saanensis (strain ATCC BAA-1853 / DSM 23119 / SP1PR4)</name>
    <dbReference type="NCBI Taxonomy" id="401053"/>
    <lineage>
        <taxon>Bacteria</taxon>
        <taxon>Pseudomonadati</taxon>
        <taxon>Acidobacteriota</taxon>
        <taxon>Terriglobia</taxon>
        <taxon>Terriglobales</taxon>
        <taxon>Acidobacteriaceae</taxon>
        <taxon>Terriglobus</taxon>
    </lineage>
</organism>
<dbReference type="PANTHER" id="PTHR36848">
    <property type="entry name" value="DNA-BINDING PROTEIN (PUTATIVE SECRETED PROTEIN)-RELATED"/>
    <property type="match status" value="1"/>
</dbReference>
<dbReference type="NCBIfam" id="NF045579">
    <property type="entry name" value="rhamnoside_JR"/>
    <property type="match status" value="1"/>
</dbReference>
<sequence>MGLSAMGIGGLLTSRGWALQITPTSSPSSNDALYSAFLDPDRQFSIRPFWFWNGALEVGELRRQMKQMIDHGVYGAYAHNRDGLETPYLSETWWKVVGEALDAAQELGFSLCMVNEFEWPSGEARDYWLPGPQKSRVVQANPAFHMKRLRQVETTLRGPQTAHLTLAQNTAHIVIAKSFGPGQLDAATLKVIEIKTDAKELTWEVPEGDWIVFSYVLEDTIGPDHGSVDIMSREAVAEYIKIYYEEFYKRHGKHFGKALPVTFADHEGTYGGRLPWTPRLFESFKAKVGYELVPLLPALTYDIGLQTEKVRCDLLDTVSELYSSNFWQQITDWCEQHKLEHTGHVWEESLFFGPAYQGDFFRILRSMTNPGCDTLDEWGRQSIWLKENASVADFERKRVVCENQGVQGEGSYLSPERMRRVSNGLAAWNVSEFIPHAFDYDLAKTNYPPDWFRSEPYLRWFKSYADQMRRVSFMNRNSHELAEIVLLYPQVSVWGQSSTSFKSDKFSYILHDANWSTDARETNDRYAELKLLLSRERLAYQVADDEYLVKGKIDGASLTIADSHFKVIVLPPMSTIRRSTAQQIARFIDAGGIVFALGYLPYISVESGRNDPALLDLWKSRFDTLSGGLQPKPQTSGRAYVVDGSETDLLDFLKHHVRPDALIVDGPVESLFTLRKKKDGSEFFWLVNDSPMPRVNLLKLPAHGRPERWDAETGLRVPLFYESTPDGTIIRLKLDAWDAAYIVFDLAGASQTLRLETTNLDDFHIVKEDSSGVTVRVTSLLPATGGRLALTKDEKRYHGSLPSPSTAFQAIEGSWEVTVGAPVIEAPYALSVEDPNNLGSDAAWYAKTRVELDWRELWLSPMRYSLQSWNVIGPFPNPDDLALDQSYPPEHEIDFDKSYIGDHGVRLKWLQAHAERYSVEQVSGFGEIGLIKLTGGPNGNDSYIVDYAAPLGISPLDGTFYAQTFVYLPQTTKCRLLLATGSPRAVFVNGHQVYSRWLRPLYNSLDDAFAAKVDVDLKEGWNSILVKLLHNPANEVGGRFFCRVETEEGRVIPGQRCSTRTYQPESKWLSESYLWLRFEVPPLVSALNLPPFKQSYQAYIDGKSAEATQKIPLSAEAKQVTLRIDSREILDVPFTFTTVASEIPLGSWMRPGLRNFSGEMTYEKNVQISADLLKEGLLLDCGEVGVVAEAWLNGEYLGSRSWAPFVFNLSRRARAGVNQFKVKVANTEGNARAVGASRRHLDNIDISGWHGPARLVPFADRELHLTS</sequence>
<dbReference type="eggNOG" id="COG3250">
    <property type="taxonomic scope" value="Bacteria"/>
</dbReference>
<dbReference type="KEGG" id="tsa:AciPR4_2231"/>
<protein>
    <submittedName>
        <fullName evidence="1">Glycoside hydrolase family 2 sugar binding protein</fullName>
    </submittedName>
</protein>
<name>E8UX70_TERSS</name>
<dbReference type="SUPFAM" id="SSF49785">
    <property type="entry name" value="Galactose-binding domain-like"/>
    <property type="match status" value="1"/>
</dbReference>
<keyword evidence="1" id="KW-0378">Hydrolase</keyword>
<keyword evidence="2" id="KW-1185">Reference proteome</keyword>
<dbReference type="AlphaFoldDB" id="E8UX70"/>
<dbReference type="RefSeq" id="WP_013568766.1">
    <property type="nucleotide sequence ID" value="NC_014963.1"/>
</dbReference>